<proteinExistence type="predicted"/>
<dbReference type="Pfam" id="PF21822">
    <property type="entry name" value="Phage_TAC_15"/>
    <property type="match status" value="1"/>
</dbReference>
<keyword evidence="2" id="KW-1185">Reference proteome</keyword>
<accession>A0A6S7DUB1</accession>
<protein>
    <submittedName>
        <fullName evidence="1">Uncharacterized protein</fullName>
    </submittedName>
</protein>
<dbReference type="EMBL" id="CADILG010000014">
    <property type="protein sequence ID" value="CAB3863422.1"/>
    <property type="molecule type" value="Genomic_DNA"/>
</dbReference>
<reference evidence="1 2" key="1">
    <citation type="submission" date="2020-04" db="EMBL/GenBank/DDBJ databases">
        <authorList>
            <person name="De Canck E."/>
        </authorList>
    </citation>
    <scope>NUCLEOTIDE SEQUENCE [LARGE SCALE GENOMIC DNA]</scope>
    <source>
        <strain evidence="1 2">LMG 26858</strain>
    </source>
</reference>
<gene>
    <name evidence="1" type="ORF">LMG26858_02342</name>
</gene>
<evidence type="ECO:0000313" key="1">
    <source>
        <dbReference type="EMBL" id="CAB3863422.1"/>
    </source>
</evidence>
<evidence type="ECO:0000313" key="2">
    <source>
        <dbReference type="Proteomes" id="UP000494117"/>
    </source>
</evidence>
<organism evidence="1 2">
    <name type="scientific">Achromobacter anxifer</name>
    <dbReference type="NCBI Taxonomy" id="1287737"/>
    <lineage>
        <taxon>Bacteria</taxon>
        <taxon>Pseudomonadati</taxon>
        <taxon>Pseudomonadota</taxon>
        <taxon>Betaproteobacteria</taxon>
        <taxon>Burkholderiales</taxon>
        <taxon>Alcaligenaceae</taxon>
        <taxon>Achromobacter</taxon>
    </lineage>
</organism>
<name>A0A6S7DUB1_9BURK</name>
<dbReference type="AlphaFoldDB" id="A0A6S7DUB1"/>
<dbReference type="Proteomes" id="UP000494117">
    <property type="component" value="Unassembled WGS sequence"/>
</dbReference>
<sequence>MSRNIPVVIGTTTFHISKFDAFRQLELLGDLQKEVLPAAGSLLTAVFSQDGAGQERDEQAMRLALQDLSARLGGVALKKWCDELIDPELVSFELPGRDPQKLTLAHRGLAFEDFSQILELLFHILRHNFAGPFVQWAGRFGPVREKLGNLSASLTPPSSKS</sequence>
<dbReference type="RefSeq" id="WP_175207224.1">
    <property type="nucleotide sequence ID" value="NZ_CADILG010000014.1"/>
</dbReference>
<dbReference type="InterPro" id="IPR049156">
    <property type="entry name" value="Phage_chap_TAC_15-like"/>
</dbReference>